<dbReference type="EMBL" id="CAMAPF010001073">
    <property type="protein sequence ID" value="CAH9145244.1"/>
    <property type="molecule type" value="Genomic_DNA"/>
</dbReference>
<organism evidence="1 2">
    <name type="scientific">Cuscuta epithymum</name>
    <dbReference type="NCBI Taxonomy" id="186058"/>
    <lineage>
        <taxon>Eukaryota</taxon>
        <taxon>Viridiplantae</taxon>
        <taxon>Streptophyta</taxon>
        <taxon>Embryophyta</taxon>
        <taxon>Tracheophyta</taxon>
        <taxon>Spermatophyta</taxon>
        <taxon>Magnoliopsida</taxon>
        <taxon>eudicotyledons</taxon>
        <taxon>Gunneridae</taxon>
        <taxon>Pentapetalae</taxon>
        <taxon>asterids</taxon>
        <taxon>lamiids</taxon>
        <taxon>Solanales</taxon>
        <taxon>Convolvulaceae</taxon>
        <taxon>Cuscuteae</taxon>
        <taxon>Cuscuta</taxon>
        <taxon>Cuscuta subgen. Cuscuta</taxon>
    </lineage>
</organism>
<evidence type="ECO:0000313" key="2">
    <source>
        <dbReference type="Proteomes" id="UP001152523"/>
    </source>
</evidence>
<proteinExistence type="predicted"/>
<sequence length="121" mass="11798">MKGAAVAVTCRGRGRSDWPGGGGSHCRGRVTGGGLWRRRQTLVVIGERAASFAGEQVVIITGVTVAGKRQSIWAVHGVTVTGVTLTGVTEVVTGGGDASGGGAGGAVTVVGGVTLAGVTCP</sequence>
<dbReference type="Proteomes" id="UP001152523">
    <property type="component" value="Unassembled WGS sequence"/>
</dbReference>
<comment type="caution">
    <text evidence="1">The sequence shown here is derived from an EMBL/GenBank/DDBJ whole genome shotgun (WGS) entry which is preliminary data.</text>
</comment>
<gene>
    <name evidence="1" type="ORF">CEPIT_LOCUS42066</name>
</gene>
<reference evidence="1" key="1">
    <citation type="submission" date="2022-07" db="EMBL/GenBank/DDBJ databases">
        <authorList>
            <person name="Macas J."/>
            <person name="Novak P."/>
            <person name="Neumann P."/>
        </authorList>
    </citation>
    <scope>NUCLEOTIDE SEQUENCE</scope>
</reference>
<keyword evidence="2" id="KW-1185">Reference proteome</keyword>
<name>A0AAV0GBC6_9ASTE</name>
<evidence type="ECO:0000313" key="1">
    <source>
        <dbReference type="EMBL" id="CAH9145244.1"/>
    </source>
</evidence>
<dbReference type="AlphaFoldDB" id="A0AAV0GBC6"/>
<protein>
    <submittedName>
        <fullName evidence="1">Uncharacterized protein</fullName>
    </submittedName>
</protein>
<accession>A0AAV0GBC6</accession>